<dbReference type="Pfam" id="PF00248">
    <property type="entry name" value="Aldo_ket_red"/>
    <property type="match status" value="1"/>
</dbReference>
<comment type="caution">
    <text evidence="3">The sequence shown here is derived from an EMBL/GenBank/DDBJ whole genome shotgun (WGS) entry which is preliminary data.</text>
</comment>
<name>A0AAN7UC86_9PEZI</name>
<dbReference type="GO" id="GO:0016491">
    <property type="term" value="F:oxidoreductase activity"/>
    <property type="evidence" value="ECO:0007669"/>
    <property type="project" value="UniProtKB-KW"/>
</dbReference>
<dbReference type="Proteomes" id="UP001305414">
    <property type="component" value="Unassembled WGS sequence"/>
</dbReference>
<dbReference type="InterPro" id="IPR023210">
    <property type="entry name" value="NADP_OxRdtase_dom"/>
</dbReference>
<gene>
    <name evidence="3" type="ORF">RRF57_001589</name>
</gene>
<feature type="domain" description="NADP-dependent oxidoreductase" evidence="2">
    <location>
        <begin position="6"/>
        <end position="104"/>
    </location>
</feature>
<protein>
    <recommendedName>
        <fullName evidence="2">NADP-dependent oxidoreductase domain-containing protein</fullName>
    </recommendedName>
</protein>
<dbReference type="InterPro" id="IPR036812">
    <property type="entry name" value="NAD(P)_OxRdtase_dom_sf"/>
</dbReference>
<evidence type="ECO:0000256" key="1">
    <source>
        <dbReference type="ARBA" id="ARBA00023002"/>
    </source>
</evidence>
<reference evidence="3 4" key="1">
    <citation type="submission" date="2023-10" db="EMBL/GenBank/DDBJ databases">
        <title>Draft genome sequence of Xylaria bambusicola isolate GMP-LS, the root and basal stem rot pathogen of sugarcane in Indonesia.</title>
        <authorList>
            <person name="Selvaraj P."/>
            <person name="Muralishankar V."/>
            <person name="Muruganantham S."/>
            <person name="Sp S."/>
            <person name="Haryani S."/>
            <person name="Lau K.J.X."/>
            <person name="Naqvi N.I."/>
        </authorList>
    </citation>
    <scope>NUCLEOTIDE SEQUENCE [LARGE SCALE GENOMIC DNA]</scope>
    <source>
        <strain evidence="3">GMP-LS</strain>
    </source>
</reference>
<organism evidence="3 4">
    <name type="scientific">Xylaria bambusicola</name>
    <dbReference type="NCBI Taxonomy" id="326684"/>
    <lineage>
        <taxon>Eukaryota</taxon>
        <taxon>Fungi</taxon>
        <taxon>Dikarya</taxon>
        <taxon>Ascomycota</taxon>
        <taxon>Pezizomycotina</taxon>
        <taxon>Sordariomycetes</taxon>
        <taxon>Xylariomycetidae</taxon>
        <taxon>Xylariales</taxon>
        <taxon>Xylariaceae</taxon>
        <taxon>Xylaria</taxon>
    </lineage>
</organism>
<evidence type="ECO:0000313" key="3">
    <source>
        <dbReference type="EMBL" id="KAK5625873.1"/>
    </source>
</evidence>
<evidence type="ECO:0000313" key="4">
    <source>
        <dbReference type="Proteomes" id="UP001305414"/>
    </source>
</evidence>
<keyword evidence="1" id="KW-0560">Oxidoreductase</keyword>
<proteinExistence type="predicted"/>
<keyword evidence="4" id="KW-1185">Reference proteome</keyword>
<dbReference type="EMBL" id="JAWHQM010000003">
    <property type="protein sequence ID" value="KAK5625873.1"/>
    <property type="molecule type" value="Genomic_DNA"/>
</dbReference>
<accession>A0AAN7UC86</accession>
<dbReference type="Gene3D" id="3.20.20.100">
    <property type="entry name" value="NADP-dependent oxidoreductase domain"/>
    <property type="match status" value="1"/>
</dbReference>
<dbReference type="SUPFAM" id="SSF51430">
    <property type="entry name" value="NAD(P)-linked oxidoreductase"/>
    <property type="match status" value="1"/>
</dbReference>
<evidence type="ECO:0000259" key="2">
    <source>
        <dbReference type="Pfam" id="PF00248"/>
    </source>
</evidence>
<dbReference type="AlphaFoldDB" id="A0AAN7UC86"/>
<sequence length="113" mass="12557">MREELAKYDIPLAINQCEFNILSRLPELDGDMTAYKEMDVQFQSYSSLAQGRLTGKYNTQHPPPSSHCFSDYDMEDIQPTLAVLEKIGTQRGKTPAAVALNYNSSKGALPLDG</sequence>